<gene>
    <name evidence="2" type="ORF">Goklo_025395</name>
</gene>
<dbReference type="PANTHER" id="PTHR33710:SF62">
    <property type="entry name" value="DUF4283 DOMAIN PROTEIN"/>
    <property type="match status" value="1"/>
</dbReference>
<reference evidence="2 3" key="1">
    <citation type="journal article" date="2019" name="Genome Biol. Evol.">
        <title>Insights into the evolution of the New World diploid cottons (Gossypium, subgenus Houzingenia) based on genome sequencing.</title>
        <authorList>
            <person name="Grover C.E."/>
            <person name="Arick M.A. 2nd"/>
            <person name="Thrash A."/>
            <person name="Conover J.L."/>
            <person name="Sanders W.S."/>
            <person name="Peterson D.G."/>
            <person name="Frelichowski J.E."/>
            <person name="Scheffler J.A."/>
            <person name="Scheffler B.E."/>
            <person name="Wendel J.F."/>
        </authorList>
    </citation>
    <scope>NUCLEOTIDE SEQUENCE [LARGE SCALE GENOMIC DNA]</scope>
    <source>
        <strain evidence="2">57</strain>
        <tissue evidence="2">Leaf</tissue>
    </source>
</reference>
<sequence>MDMERVLKGLPWTLKNHLLILSKLRRAEDPLRIPLIHVPFWVQIHKVPIGLFSEILARQLGNFIGNFLEYDCSDLGKENRNFMRIRVQIDVRKPLRRRKQVMSTGVCSYSKRHIYVIVEDIERGVKWRLTGFYGSPYVQDRYDSWEILKRLSTGVEMPWLVCGDFNEIMYGFEKRGGLPRNERRMKSFRKTLEDCQLYDVGFEGSWFTWERGNLPNTNIRERLDRGVANLGWISIFSRVKAQHLIHTFSDHCPILIGTTENEARVQNSIFRFEAWWLIEDSFIDVVKGLWEKSSGELL</sequence>
<comment type="caution">
    <text evidence="2">The sequence shown here is derived from an EMBL/GenBank/DDBJ whole genome shotgun (WGS) entry which is preliminary data.</text>
</comment>
<name>A0A7J8W9V9_9ROSI</name>
<dbReference type="OrthoDB" id="1707487at2759"/>
<evidence type="ECO:0000313" key="3">
    <source>
        <dbReference type="Proteomes" id="UP000593573"/>
    </source>
</evidence>
<dbReference type="InterPro" id="IPR036691">
    <property type="entry name" value="Endo/exonu/phosph_ase_sf"/>
</dbReference>
<evidence type="ECO:0000259" key="1">
    <source>
        <dbReference type="Pfam" id="PF03372"/>
    </source>
</evidence>
<accession>A0A7J8W9V9</accession>
<dbReference type="EMBL" id="JABFAB010241526">
    <property type="protein sequence ID" value="MBA0671620.1"/>
    <property type="molecule type" value="Genomic_DNA"/>
</dbReference>
<dbReference type="InterPro" id="IPR005135">
    <property type="entry name" value="Endo/exonuclease/phosphatase"/>
</dbReference>
<dbReference type="Pfam" id="PF03372">
    <property type="entry name" value="Exo_endo_phos"/>
    <property type="match status" value="1"/>
</dbReference>
<dbReference type="PANTHER" id="PTHR33710">
    <property type="entry name" value="BNAC02G09200D PROTEIN"/>
    <property type="match status" value="1"/>
</dbReference>
<proteinExistence type="predicted"/>
<protein>
    <recommendedName>
        <fullName evidence="1">Endonuclease/exonuclease/phosphatase domain-containing protein</fullName>
    </recommendedName>
</protein>
<dbReference type="GO" id="GO:0003824">
    <property type="term" value="F:catalytic activity"/>
    <property type="evidence" value="ECO:0007669"/>
    <property type="project" value="InterPro"/>
</dbReference>
<feature type="domain" description="Endonuclease/exonuclease/phosphatase" evidence="1">
    <location>
        <begin position="102"/>
        <end position="251"/>
    </location>
</feature>
<dbReference type="Gene3D" id="3.60.10.10">
    <property type="entry name" value="Endonuclease/exonuclease/phosphatase"/>
    <property type="match status" value="1"/>
</dbReference>
<dbReference type="AlphaFoldDB" id="A0A7J8W9V9"/>
<evidence type="ECO:0000313" key="2">
    <source>
        <dbReference type="EMBL" id="MBA0671620.1"/>
    </source>
</evidence>
<dbReference type="SUPFAM" id="SSF56219">
    <property type="entry name" value="DNase I-like"/>
    <property type="match status" value="1"/>
</dbReference>
<dbReference type="Proteomes" id="UP000593573">
    <property type="component" value="Unassembled WGS sequence"/>
</dbReference>
<keyword evidence="3" id="KW-1185">Reference proteome</keyword>
<organism evidence="2 3">
    <name type="scientific">Gossypium klotzschianum</name>
    <dbReference type="NCBI Taxonomy" id="34286"/>
    <lineage>
        <taxon>Eukaryota</taxon>
        <taxon>Viridiplantae</taxon>
        <taxon>Streptophyta</taxon>
        <taxon>Embryophyta</taxon>
        <taxon>Tracheophyta</taxon>
        <taxon>Spermatophyta</taxon>
        <taxon>Magnoliopsida</taxon>
        <taxon>eudicotyledons</taxon>
        <taxon>Gunneridae</taxon>
        <taxon>Pentapetalae</taxon>
        <taxon>rosids</taxon>
        <taxon>malvids</taxon>
        <taxon>Malvales</taxon>
        <taxon>Malvaceae</taxon>
        <taxon>Malvoideae</taxon>
        <taxon>Gossypium</taxon>
    </lineage>
</organism>